<gene>
    <name evidence="1" type="ORF">NCTC10181_00205</name>
</gene>
<dbReference type="AlphaFoldDB" id="A0A449B195"/>
<name>A0A449B195_9BACT</name>
<evidence type="ECO:0000313" key="1">
    <source>
        <dbReference type="EMBL" id="VEU74368.1"/>
    </source>
</evidence>
<protein>
    <submittedName>
        <fullName evidence="1">Nucleotidyl transferase of uncharacterized function (DUF1814)</fullName>
    </submittedName>
</protein>
<dbReference type="KEGG" id="mcit:NCTC10181_00205"/>
<dbReference type="OrthoDB" id="9780929at2"/>
<dbReference type="Pfam" id="PF08843">
    <property type="entry name" value="AbiEii"/>
    <property type="match status" value="1"/>
</dbReference>
<reference evidence="1 2" key="1">
    <citation type="submission" date="2019-01" db="EMBL/GenBank/DDBJ databases">
        <authorList>
            <consortium name="Pathogen Informatics"/>
        </authorList>
    </citation>
    <scope>NUCLEOTIDE SEQUENCE [LARGE SCALE GENOMIC DNA]</scope>
    <source>
        <strain evidence="1 2">NCTC10181</strain>
    </source>
</reference>
<organism evidence="1 2">
    <name type="scientific">Mycoplasmopsis citelli</name>
    <dbReference type="NCBI Taxonomy" id="171281"/>
    <lineage>
        <taxon>Bacteria</taxon>
        <taxon>Bacillati</taxon>
        <taxon>Mycoplasmatota</taxon>
        <taxon>Mycoplasmoidales</taxon>
        <taxon>Metamycoplasmataceae</taxon>
        <taxon>Mycoplasmopsis</taxon>
    </lineage>
</organism>
<sequence>MIIDKIFTLPYDERSKIVNNTAEKLNVSPAIIEKDLWVCILLKYLFNDFKYKDYIVFKGGTSLSKAYNVINRFSEDIDLTLNWTALGYPENEPYENRSNRKQDQYIQKINWDTSNFLKREVIPLLKRDLKGVLKGKKFRFYIEEKSPLNICFDYPKEYGEDSTILSIIKLEFSTLSEPIPAFKKEIKSYVSEFYPDTFSEKIYVKVVDSLRTFYDKVTILHREANRTNGNYPKRYSRHFYDLCKMIGSDLGDKSLKNFDLLEAVIEFKKKFYRSNFAKYDEIYQGKLKLVPPEEAIASYQEDYETMKGMIFGDIASFDEIIEVLKVHENALNKAIKSFEKWKNKQ</sequence>
<dbReference type="Gene3D" id="3.10.450.620">
    <property type="entry name" value="JHP933, nucleotidyltransferase-like core domain"/>
    <property type="match status" value="1"/>
</dbReference>
<dbReference type="EMBL" id="LR215036">
    <property type="protein sequence ID" value="VEU74368.1"/>
    <property type="molecule type" value="Genomic_DNA"/>
</dbReference>
<proteinExistence type="predicted"/>
<keyword evidence="1" id="KW-0808">Transferase</keyword>
<keyword evidence="2" id="KW-1185">Reference proteome</keyword>
<dbReference type="RefSeq" id="WP_129725208.1">
    <property type="nucleotide sequence ID" value="NZ_LR215036.1"/>
</dbReference>
<dbReference type="InterPro" id="IPR014942">
    <property type="entry name" value="AbiEii"/>
</dbReference>
<accession>A0A449B195</accession>
<dbReference type="GO" id="GO:0016740">
    <property type="term" value="F:transferase activity"/>
    <property type="evidence" value="ECO:0007669"/>
    <property type="project" value="UniProtKB-KW"/>
</dbReference>
<evidence type="ECO:0000313" key="2">
    <source>
        <dbReference type="Proteomes" id="UP000290985"/>
    </source>
</evidence>
<dbReference type="Proteomes" id="UP000290985">
    <property type="component" value="Chromosome"/>
</dbReference>